<organism evidence="1 2">
    <name type="scientific">Herbidospora galbida</name>
    <dbReference type="NCBI Taxonomy" id="2575442"/>
    <lineage>
        <taxon>Bacteria</taxon>
        <taxon>Bacillati</taxon>
        <taxon>Actinomycetota</taxon>
        <taxon>Actinomycetes</taxon>
        <taxon>Streptosporangiales</taxon>
        <taxon>Streptosporangiaceae</taxon>
        <taxon>Herbidospora</taxon>
    </lineage>
</organism>
<dbReference type="EMBL" id="SZQA01000088">
    <property type="protein sequence ID" value="TKK77115.1"/>
    <property type="molecule type" value="Genomic_DNA"/>
</dbReference>
<proteinExistence type="predicted"/>
<sequence>MRDEPEVGIAFLIAVSAAVYDVWGGQAEVVDKATLVVLALVAITLIRSRLRTGDVEIELRRLLSGSGEALRQVPERLGEVTELLEKSRQAIDQMSVVSLLPGAQVRAELMAAAQHTNTWIFKGGTGTFIRAFTLPECVENSRVARRQLQVQLEIIDPDHDGACGAYSRFRQSLVTGRADLWTADRVRKESYATILAASWYRRHNDFLTIRVGLSSTMTTCRWDMAASRVVVTREDPTAPALVAYQGKLYYSWCETELNSSFAQSRKLPIESVLTVPLGDEPTVEEVRDLFEALGLSLDALDDSEVADVTRRALQPAEPYR</sequence>
<gene>
    <name evidence="1" type="ORF">FDA94_38500</name>
</gene>
<keyword evidence="2" id="KW-1185">Reference proteome</keyword>
<name>A0A4U3LMW8_9ACTN</name>
<evidence type="ECO:0000313" key="1">
    <source>
        <dbReference type="EMBL" id="TKK77115.1"/>
    </source>
</evidence>
<dbReference type="OrthoDB" id="3675517at2"/>
<dbReference type="AlphaFoldDB" id="A0A4U3LMW8"/>
<accession>A0A4U3LMW8</accession>
<comment type="caution">
    <text evidence="1">The sequence shown here is derived from an EMBL/GenBank/DDBJ whole genome shotgun (WGS) entry which is preliminary data.</text>
</comment>
<protein>
    <submittedName>
        <fullName evidence="1">Uncharacterized protein</fullName>
    </submittedName>
</protein>
<dbReference type="RefSeq" id="WP_137251948.1">
    <property type="nucleotide sequence ID" value="NZ_SZQA01000088.1"/>
</dbReference>
<dbReference type="Proteomes" id="UP000308705">
    <property type="component" value="Unassembled WGS sequence"/>
</dbReference>
<evidence type="ECO:0000313" key="2">
    <source>
        <dbReference type="Proteomes" id="UP000308705"/>
    </source>
</evidence>
<reference evidence="1 2" key="1">
    <citation type="submission" date="2019-04" db="EMBL/GenBank/DDBJ databases">
        <title>Herbidospora sp. NEAU-GS14.nov., a novel actinomycete isolated from soil.</title>
        <authorList>
            <person name="Han L."/>
        </authorList>
    </citation>
    <scope>NUCLEOTIDE SEQUENCE [LARGE SCALE GENOMIC DNA]</scope>
    <source>
        <strain evidence="1 2">NEAU-GS14</strain>
    </source>
</reference>